<keyword evidence="4 9" id="KW-0732">Signal</keyword>
<dbReference type="InterPro" id="IPR012946">
    <property type="entry name" value="X8"/>
</dbReference>
<dbReference type="GO" id="GO:0005886">
    <property type="term" value="C:plasma membrane"/>
    <property type="evidence" value="ECO:0007669"/>
    <property type="project" value="UniProtKB-SubCell"/>
</dbReference>
<gene>
    <name evidence="12" type="ORF">E3N88_10943</name>
    <name evidence="11" type="ORF">E3N88_43180</name>
</gene>
<proteinExistence type="predicted"/>
<dbReference type="EMBL" id="SZYD01000005">
    <property type="protein sequence ID" value="KAD6119672.1"/>
    <property type="molecule type" value="Genomic_DNA"/>
</dbReference>
<dbReference type="GO" id="GO:0098552">
    <property type="term" value="C:side of membrane"/>
    <property type="evidence" value="ECO:0007669"/>
    <property type="project" value="UniProtKB-KW"/>
</dbReference>
<feature type="chain" id="PRO_5033857062" description="X8 domain-containing protein" evidence="9">
    <location>
        <begin position="20"/>
        <end position="143"/>
    </location>
</feature>
<dbReference type="Pfam" id="PF07983">
    <property type="entry name" value="X8"/>
    <property type="match status" value="1"/>
</dbReference>
<evidence type="ECO:0000256" key="4">
    <source>
        <dbReference type="ARBA" id="ARBA00022729"/>
    </source>
</evidence>
<evidence type="ECO:0000256" key="5">
    <source>
        <dbReference type="ARBA" id="ARBA00023136"/>
    </source>
</evidence>
<accession>A0A5N6PDV1</accession>
<dbReference type="SMART" id="SM00768">
    <property type="entry name" value="X8"/>
    <property type="match status" value="1"/>
</dbReference>
<keyword evidence="3" id="KW-0336">GPI-anchor</keyword>
<protein>
    <recommendedName>
        <fullName evidence="10">X8 domain-containing protein</fullName>
    </recommendedName>
</protein>
<keyword evidence="5" id="KW-0472">Membrane</keyword>
<dbReference type="EMBL" id="SZYD01000986">
    <property type="protein sequence ID" value="KAD1189681.1"/>
    <property type="molecule type" value="Genomic_DNA"/>
</dbReference>
<dbReference type="InterPro" id="IPR044788">
    <property type="entry name" value="X8_dom_prot"/>
</dbReference>
<keyword evidence="8" id="KW-0449">Lipoprotein</keyword>
<evidence type="ECO:0000256" key="3">
    <source>
        <dbReference type="ARBA" id="ARBA00022622"/>
    </source>
</evidence>
<comment type="caution">
    <text evidence="12">The sequence shown here is derived from an EMBL/GenBank/DDBJ whole genome shotgun (WGS) entry which is preliminary data.</text>
</comment>
<evidence type="ECO:0000256" key="9">
    <source>
        <dbReference type="SAM" id="SignalP"/>
    </source>
</evidence>
<feature type="signal peptide" evidence="9">
    <location>
        <begin position="1"/>
        <end position="19"/>
    </location>
</feature>
<keyword evidence="6" id="KW-1015">Disulfide bond</keyword>
<sequence>MQILASLIFIQLSTTFALAGDHISVEQMDVITPVTTVPTITPANTNPTTQPKSLTSPISSYGGRSWCVASQSASQTALQNALDYACGHGGADCSEIQQGGACYSPDTLRHHASYAFNDYYQKNPIPSSCNFGGTAITTSTDPS</sequence>
<evidence type="ECO:0000313" key="11">
    <source>
        <dbReference type="EMBL" id="KAD1189681.1"/>
    </source>
</evidence>
<evidence type="ECO:0000259" key="10">
    <source>
        <dbReference type="SMART" id="SM00768"/>
    </source>
</evidence>
<dbReference type="Proteomes" id="UP000326396">
    <property type="component" value="Linkage Group LG13"/>
</dbReference>
<evidence type="ECO:0000256" key="2">
    <source>
        <dbReference type="ARBA" id="ARBA00022475"/>
    </source>
</evidence>
<comment type="subcellular location">
    <subcellularLocation>
        <location evidence="1">Cell membrane</location>
        <topology evidence="1">Lipid-anchor</topology>
        <topology evidence="1">GPI-anchor</topology>
    </subcellularLocation>
</comment>
<keyword evidence="7" id="KW-0325">Glycoprotein</keyword>
<dbReference type="GO" id="GO:0009506">
    <property type="term" value="C:plasmodesma"/>
    <property type="evidence" value="ECO:0007669"/>
    <property type="project" value="UniProtKB-ARBA"/>
</dbReference>
<name>A0A5N6PDV1_9ASTR</name>
<keyword evidence="13" id="KW-1185">Reference proteome</keyword>
<evidence type="ECO:0000313" key="13">
    <source>
        <dbReference type="Proteomes" id="UP000326396"/>
    </source>
</evidence>
<dbReference type="OrthoDB" id="1073427at2759"/>
<organism evidence="12 13">
    <name type="scientific">Mikania micrantha</name>
    <name type="common">bitter vine</name>
    <dbReference type="NCBI Taxonomy" id="192012"/>
    <lineage>
        <taxon>Eukaryota</taxon>
        <taxon>Viridiplantae</taxon>
        <taxon>Streptophyta</taxon>
        <taxon>Embryophyta</taxon>
        <taxon>Tracheophyta</taxon>
        <taxon>Spermatophyta</taxon>
        <taxon>Magnoliopsida</taxon>
        <taxon>eudicotyledons</taxon>
        <taxon>Gunneridae</taxon>
        <taxon>Pentapetalae</taxon>
        <taxon>asterids</taxon>
        <taxon>campanulids</taxon>
        <taxon>Asterales</taxon>
        <taxon>Asteraceae</taxon>
        <taxon>Asteroideae</taxon>
        <taxon>Heliantheae alliance</taxon>
        <taxon>Eupatorieae</taxon>
        <taxon>Mikania</taxon>
    </lineage>
</organism>
<evidence type="ECO:0000256" key="6">
    <source>
        <dbReference type="ARBA" id="ARBA00023157"/>
    </source>
</evidence>
<dbReference type="PANTHER" id="PTHR31044:SF52">
    <property type="entry name" value="OS01G0631500 PROTEIN"/>
    <property type="match status" value="1"/>
</dbReference>
<feature type="domain" description="X8" evidence="10">
    <location>
        <begin position="65"/>
        <end position="143"/>
    </location>
</feature>
<evidence type="ECO:0000256" key="7">
    <source>
        <dbReference type="ARBA" id="ARBA00023180"/>
    </source>
</evidence>
<evidence type="ECO:0000256" key="1">
    <source>
        <dbReference type="ARBA" id="ARBA00004609"/>
    </source>
</evidence>
<dbReference type="AlphaFoldDB" id="A0A5N6PDV1"/>
<evidence type="ECO:0000256" key="8">
    <source>
        <dbReference type="ARBA" id="ARBA00023288"/>
    </source>
</evidence>
<dbReference type="PANTHER" id="PTHR31044">
    <property type="entry name" value="BETA-1,3 GLUCANASE"/>
    <property type="match status" value="1"/>
</dbReference>
<evidence type="ECO:0000313" key="12">
    <source>
        <dbReference type="EMBL" id="KAD6119672.1"/>
    </source>
</evidence>
<dbReference type="Gene3D" id="1.20.58.1040">
    <property type="match status" value="1"/>
</dbReference>
<keyword evidence="2" id="KW-1003">Cell membrane</keyword>
<dbReference type="FunFam" id="1.20.58.1040:FF:000001">
    <property type="entry name" value="Glucan endo-1,3-beta-glucosidase 4"/>
    <property type="match status" value="1"/>
</dbReference>
<reference evidence="12 13" key="1">
    <citation type="submission" date="2019-05" db="EMBL/GenBank/DDBJ databases">
        <title>Mikania micrantha, genome provides insights into the molecular mechanism of rapid growth.</title>
        <authorList>
            <person name="Liu B."/>
        </authorList>
    </citation>
    <scope>NUCLEOTIDE SEQUENCE [LARGE SCALE GENOMIC DNA]</scope>
    <source>
        <strain evidence="12">NLD-2019</strain>
        <tissue evidence="12">Leaf</tissue>
    </source>
</reference>